<feature type="chain" id="PRO_5046440501" evidence="1">
    <location>
        <begin position="30"/>
        <end position="295"/>
    </location>
</feature>
<evidence type="ECO:0000313" key="4">
    <source>
        <dbReference type="Proteomes" id="UP001597197"/>
    </source>
</evidence>
<gene>
    <name evidence="3" type="ORF">ACFSDX_08020</name>
</gene>
<proteinExistence type="predicted"/>
<evidence type="ECO:0000256" key="1">
    <source>
        <dbReference type="SAM" id="SignalP"/>
    </source>
</evidence>
<organism evidence="3 4">
    <name type="scientific">Hymenobacter bucti</name>
    <dbReference type="NCBI Taxonomy" id="1844114"/>
    <lineage>
        <taxon>Bacteria</taxon>
        <taxon>Pseudomonadati</taxon>
        <taxon>Bacteroidota</taxon>
        <taxon>Cytophagia</taxon>
        <taxon>Cytophagales</taxon>
        <taxon>Hymenobacteraceae</taxon>
        <taxon>Hymenobacter</taxon>
    </lineage>
</organism>
<dbReference type="InterPro" id="IPR036779">
    <property type="entry name" value="LysM_dom_sf"/>
</dbReference>
<accession>A0ABW4QSF8</accession>
<keyword evidence="4" id="KW-1185">Reference proteome</keyword>
<dbReference type="RefSeq" id="WP_382312779.1">
    <property type="nucleotide sequence ID" value="NZ_JBHUFD010000003.1"/>
</dbReference>
<feature type="signal peptide" evidence="1">
    <location>
        <begin position="1"/>
        <end position="29"/>
    </location>
</feature>
<dbReference type="InterPro" id="IPR011465">
    <property type="entry name" value="DUF1571"/>
</dbReference>
<evidence type="ECO:0000259" key="2">
    <source>
        <dbReference type="Pfam" id="PF01476"/>
    </source>
</evidence>
<feature type="domain" description="LysM" evidence="2">
    <location>
        <begin position="195"/>
        <end position="237"/>
    </location>
</feature>
<name>A0ABW4QSF8_9BACT</name>
<dbReference type="EMBL" id="JBHUFD010000003">
    <property type="protein sequence ID" value="MFD1872370.1"/>
    <property type="molecule type" value="Genomic_DNA"/>
</dbReference>
<dbReference type="Pfam" id="PF01476">
    <property type="entry name" value="LysM"/>
    <property type="match status" value="1"/>
</dbReference>
<keyword evidence="1" id="KW-0732">Signal</keyword>
<dbReference type="Pfam" id="PF07608">
    <property type="entry name" value="DUF1571"/>
    <property type="match status" value="1"/>
</dbReference>
<dbReference type="InterPro" id="IPR018392">
    <property type="entry name" value="LysM"/>
</dbReference>
<comment type="caution">
    <text evidence="3">The sequence shown here is derived from an EMBL/GenBank/DDBJ whole genome shotgun (WGS) entry which is preliminary data.</text>
</comment>
<evidence type="ECO:0000313" key="3">
    <source>
        <dbReference type="EMBL" id="MFD1872370.1"/>
    </source>
</evidence>
<protein>
    <submittedName>
        <fullName evidence="3">DUF1571 domain-containing protein</fullName>
    </submittedName>
</protein>
<dbReference type="Proteomes" id="UP001597197">
    <property type="component" value="Unassembled WGS sequence"/>
</dbReference>
<reference evidence="4" key="1">
    <citation type="journal article" date="2019" name="Int. J. Syst. Evol. Microbiol.">
        <title>The Global Catalogue of Microorganisms (GCM) 10K type strain sequencing project: providing services to taxonomists for standard genome sequencing and annotation.</title>
        <authorList>
            <consortium name="The Broad Institute Genomics Platform"/>
            <consortium name="The Broad Institute Genome Sequencing Center for Infectious Disease"/>
            <person name="Wu L."/>
            <person name="Ma J."/>
        </authorList>
    </citation>
    <scope>NUCLEOTIDE SEQUENCE [LARGE SCALE GENOMIC DNA]</scope>
    <source>
        <strain evidence="4">CGMCC 1.15795</strain>
    </source>
</reference>
<dbReference type="SUPFAM" id="SSF54106">
    <property type="entry name" value="LysM domain"/>
    <property type="match status" value="1"/>
</dbReference>
<sequence length="295" mass="32266">MPFRTASRSLIGCVGALGAASWLALQATAAPAAAPGLPPITTPQLMSQLTTAIQNLKSLRCAADASERIGSKYSKDRSTMKLTFSPMRVYLKNGKGVEVLYVAGQNNGDAWVNPNAFPYVTLSLAPEGSLMRKGQHHTVLQAGFGTIADLLNGSASRPDKSFNRSFRYAGDTTVQGRPHYILRSDYPQFRYMAYKAGKNETPATVAARFGCGEYRILERNKLDVGDQLTEGQVLQVPNAYGRRTLVVVDPKTFLPTVVAVYDDRGLFEKYEFSNVIANQPIPLAEFSKSNPSYHF</sequence>